<dbReference type="Pfam" id="PF13186">
    <property type="entry name" value="SPASM"/>
    <property type="match status" value="1"/>
</dbReference>
<dbReference type="SFLD" id="SFLDG01387">
    <property type="entry name" value="BtrN-like_SPASM_domain_contain"/>
    <property type="match status" value="1"/>
</dbReference>
<keyword evidence="9" id="KW-1185">Reference proteome</keyword>
<accession>A0A2Z2HHS9</accession>
<dbReference type="Gene3D" id="3.20.20.70">
    <property type="entry name" value="Aldolase class I"/>
    <property type="match status" value="1"/>
</dbReference>
<evidence type="ECO:0000256" key="6">
    <source>
        <dbReference type="ARBA" id="ARBA00023014"/>
    </source>
</evidence>
<evidence type="ECO:0000256" key="3">
    <source>
        <dbReference type="ARBA" id="ARBA00022691"/>
    </source>
</evidence>
<reference evidence="8 9" key="1">
    <citation type="journal article" date="2017" name="Environ. Microbiol.">
        <title>Genome and epigenome of a novel marine Thaumarchaeota strain suggest viral infection, phosphorothioation DNA modification and multiple restriction systems.</title>
        <authorList>
            <person name="Ahlgren N.A."/>
            <person name="Chen Y."/>
            <person name="Needham D.M."/>
            <person name="Parada A.E."/>
            <person name="Sachdeva R."/>
            <person name="Trinh V."/>
            <person name="Chen T."/>
            <person name="Fuhrman J.A."/>
        </authorList>
    </citation>
    <scope>NUCLEOTIDE SEQUENCE [LARGE SCALE GENOMIC DNA]</scope>
    <source>
        <strain evidence="8 9">SPOT01</strain>
    </source>
</reference>
<keyword evidence="3" id="KW-0949">S-adenosyl-L-methionine</keyword>
<dbReference type="GO" id="GO:0046872">
    <property type="term" value="F:metal ion binding"/>
    <property type="evidence" value="ECO:0007669"/>
    <property type="project" value="UniProtKB-KW"/>
</dbReference>
<evidence type="ECO:0000256" key="4">
    <source>
        <dbReference type="ARBA" id="ARBA00022723"/>
    </source>
</evidence>
<dbReference type="KEGG" id="nct:NMSP_0149"/>
<proteinExistence type="predicted"/>
<evidence type="ECO:0000256" key="5">
    <source>
        <dbReference type="ARBA" id="ARBA00023004"/>
    </source>
</evidence>
<dbReference type="InterPro" id="IPR013785">
    <property type="entry name" value="Aldolase_TIM"/>
</dbReference>
<dbReference type="InterPro" id="IPR023885">
    <property type="entry name" value="4Fe4S-binding_SPASM_dom"/>
</dbReference>
<sequence>MQPKANIFQGYTEFHNEHYYKWEKAQSQKYFEYRKKWVENADKLIIEKYPLHLDIGISNVCNLECTFCARTIKVQKDDWRKVMHMDINLFKKIIDEAVELGTYSINMNLLCEPLIHPKLLEMIKYAKEKGIIDVHFHSHGGLLNEEKANLLLDSGLDKLFFSIDSPYKDKYNKIRVLSDFDNVIANLKRFKELRDARGQLNPMIRVSMIQFPDIEEQELIDAKKFFLQFADAVGFQQYVDPHREIGKDRTYPSEYKSKFVCQQPFTRLSIIEDGRVSPCCNDYDQELIIGDVSKQSLQEIWESNELAQFRDVMKKGDFYKIHACANCEMAVNADEDKQTPIQKLEPTI</sequence>
<dbReference type="RefSeq" id="WP_192866186.1">
    <property type="nucleotide sequence ID" value="NZ_CP021324.1"/>
</dbReference>
<dbReference type="PANTHER" id="PTHR11228:SF7">
    <property type="entry name" value="PQQA PEPTIDE CYCLASE"/>
    <property type="match status" value="1"/>
</dbReference>
<dbReference type="EMBL" id="CP021324">
    <property type="protein sequence ID" value="ARS63781.1"/>
    <property type="molecule type" value="Genomic_DNA"/>
</dbReference>
<dbReference type="AlphaFoldDB" id="A0A2Z2HHS9"/>
<organism evidence="8 9">
    <name type="scientific">Candidatus Nitrosomarinus catalinensis</name>
    <dbReference type="NCBI Taxonomy" id="1898749"/>
    <lineage>
        <taxon>Archaea</taxon>
        <taxon>Nitrososphaerota</taxon>
        <taxon>Nitrososphaeria</taxon>
        <taxon>Nitrosopumilales</taxon>
        <taxon>Nitrosopumilaceae</taxon>
        <taxon>Candidatus Nitrosomarinus</taxon>
    </lineage>
</organism>
<gene>
    <name evidence="8" type="ORF">NMSP_0149</name>
</gene>
<evidence type="ECO:0000313" key="9">
    <source>
        <dbReference type="Proteomes" id="UP000249949"/>
    </source>
</evidence>
<evidence type="ECO:0000256" key="1">
    <source>
        <dbReference type="ARBA" id="ARBA00001966"/>
    </source>
</evidence>
<name>A0A2Z2HHS9_9ARCH</name>
<dbReference type="InterPro" id="IPR058240">
    <property type="entry name" value="rSAM_sf"/>
</dbReference>
<dbReference type="CDD" id="cd21109">
    <property type="entry name" value="SPASM"/>
    <property type="match status" value="1"/>
</dbReference>
<dbReference type="InterPro" id="IPR034391">
    <property type="entry name" value="AdoMet-like_SPASM_containing"/>
</dbReference>
<dbReference type="SFLD" id="SFLDG01067">
    <property type="entry name" value="SPASM/twitch_domain_containing"/>
    <property type="match status" value="1"/>
</dbReference>
<dbReference type="SMART" id="SM00729">
    <property type="entry name" value="Elp3"/>
    <property type="match status" value="1"/>
</dbReference>
<keyword evidence="6" id="KW-0411">Iron-sulfur</keyword>
<dbReference type="PANTHER" id="PTHR11228">
    <property type="entry name" value="RADICAL SAM DOMAIN PROTEIN"/>
    <property type="match status" value="1"/>
</dbReference>
<dbReference type="GO" id="GO:0003824">
    <property type="term" value="F:catalytic activity"/>
    <property type="evidence" value="ECO:0007669"/>
    <property type="project" value="InterPro"/>
</dbReference>
<evidence type="ECO:0000313" key="8">
    <source>
        <dbReference type="EMBL" id="ARS63781.1"/>
    </source>
</evidence>
<dbReference type="InterPro" id="IPR007197">
    <property type="entry name" value="rSAM"/>
</dbReference>
<keyword evidence="5" id="KW-0408">Iron</keyword>
<dbReference type="Proteomes" id="UP000249949">
    <property type="component" value="Chromosome"/>
</dbReference>
<dbReference type="InterPro" id="IPR050377">
    <property type="entry name" value="Radical_SAM_PqqE_MftC-like"/>
</dbReference>
<dbReference type="InterPro" id="IPR006638">
    <property type="entry name" value="Elp3/MiaA/NifB-like_rSAM"/>
</dbReference>
<feature type="domain" description="Radical SAM core" evidence="7">
    <location>
        <begin position="47"/>
        <end position="248"/>
    </location>
</feature>
<dbReference type="GeneID" id="32900651"/>
<dbReference type="PROSITE" id="PS51918">
    <property type="entry name" value="RADICAL_SAM"/>
    <property type="match status" value="1"/>
</dbReference>
<keyword evidence="2" id="KW-0004">4Fe-4S</keyword>
<dbReference type="GO" id="GO:0051536">
    <property type="term" value="F:iron-sulfur cluster binding"/>
    <property type="evidence" value="ECO:0007669"/>
    <property type="project" value="UniProtKB-KW"/>
</dbReference>
<comment type="cofactor">
    <cofactor evidence="1">
        <name>[4Fe-4S] cluster</name>
        <dbReference type="ChEBI" id="CHEBI:49883"/>
    </cofactor>
</comment>
<dbReference type="SFLD" id="SFLDS00029">
    <property type="entry name" value="Radical_SAM"/>
    <property type="match status" value="1"/>
</dbReference>
<evidence type="ECO:0000256" key="2">
    <source>
        <dbReference type="ARBA" id="ARBA00022485"/>
    </source>
</evidence>
<dbReference type="CDD" id="cd01335">
    <property type="entry name" value="Radical_SAM"/>
    <property type="match status" value="1"/>
</dbReference>
<dbReference type="Pfam" id="PF04055">
    <property type="entry name" value="Radical_SAM"/>
    <property type="match status" value="1"/>
</dbReference>
<dbReference type="OrthoDB" id="5620at2157"/>
<keyword evidence="4" id="KW-0479">Metal-binding</keyword>
<dbReference type="SUPFAM" id="SSF102114">
    <property type="entry name" value="Radical SAM enzymes"/>
    <property type="match status" value="1"/>
</dbReference>
<protein>
    <submittedName>
        <fullName evidence="8">Molybdenum cofactor biosynthesis protein A</fullName>
    </submittedName>
</protein>
<evidence type="ECO:0000259" key="7">
    <source>
        <dbReference type="PROSITE" id="PS51918"/>
    </source>
</evidence>